<dbReference type="EMBL" id="CAFBIY010000001">
    <property type="protein sequence ID" value="CAB4845915.1"/>
    <property type="molecule type" value="Genomic_DNA"/>
</dbReference>
<feature type="transmembrane region" description="Helical" evidence="1">
    <location>
        <begin position="49"/>
        <end position="68"/>
    </location>
</feature>
<gene>
    <name evidence="3" type="ORF">UFOPK2656_01956</name>
    <name evidence="4" type="ORF">UFOPK3099_00817</name>
    <name evidence="5" type="ORF">UFOPK3267_00037</name>
    <name evidence="6" type="ORF">UFOPK3651_00824</name>
    <name evidence="7" type="ORF">UFOPK3931_02691</name>
    <name evidence="2" type="ORF">UFOPK4189_01001</name>
</gene>
<proteinExistence type="predicted"/>
<feature type="transmembrane region" description="Helical" evidence="1">
    <location>
        <begin position="74"/>
        <end position="93"/>
    </location>
</feature>
<keyword evidence="1" id="KW-0812">Transmembrane</keyword>
<dbReference type="EMBL" id="CAFBMT010000004">
    <property type="protein sequence ID" value="CAB4920536.1"/>
    <property type="molecule type" value="Genomic_DNA"/>
</dbReference>
<keyword evidence="1" id="KW-0472">Membrane</keyword>
<name>A0A6J6A6B9_9ZZZZ</name>
<organism evidence="2">
    <name type="scientific">freshwater metagenome</name>
    <dbReference type="NCBI Taxonomy" id="449393"/>
    <lineage>
        <taxon>unclassified sequences</taxon>
        <taxon>metagenomes</taxon>
        <taxon>ecological metagenomes</taxon>
    </lineage>
</organism>
<dbReference type="EMBL" id="CAESGF010000004">
    <property type="protein sequence ID" value="CAB4363220.1"/>
    <property type="molecule type" value="Genomic_DNA"/>
</dbReference>
<evidence type="ECO:0000256" key="1">
    <source>
        <dbReference type="SAM" id="Phobius"/>
    </source>
</evidence>
<dbReference type="AlphaFoldDB" id="A0A6J6A6B9"/>
<reference evidence="2" key="1">
    <citation type="submission" date="2020-05" db="EMBL/GenBank/DDBJ databases">
        <authorList>
            <person name="Chiriac C."/>
            <person name="Salcher M."/>
            <person name="Ghai R."/>
            <person name="Kavagutti S V."/>
        </authorList>
    </citation>
    <scope>NUCLEOTIDE SEQUENCE</scope>
</reference>
<dbReference type="EMBL" id="CAFAAV010000046">
    <property type="protein sequence ID" value="CAB4812144.1"/>
    <property type="molecule type" value="Genomic_DNA"/>
</dbReference>
<accession>A0A6J6A6B9</accession>
<evidence type="ECO:0000313" key="2">
    <source>
        <dbReference type="EMBL" id="CAB4363220.1"/>
    </source>
</evidence>
<dbReference type="EMBL" id="CAFBOL010000100">
    <property type="protein sequence ID" value="CAB5008868.1"/>
    <property type="molecule type" value="Genomic_DNA"/>
</dbReference>
<evidence type="ECO:0000313" key="5">
    <source>
        <dbReference type="EMBL" id="CAB4845915.1"/>
    </source>
</evidence>
<evidence type="ECO:0000313" key="3">
    <source>
        <dbReference type="EMBL" id="CAB4728781.1"/>
    </source>
</evidence>
<sequence length="180" mass="19717">MPQFDQALAEAFYFEEPDVIANRTGRLSARQETMFRDGAVLYRKQVPKIMWLLAVALVAVIVMVLSQAKGDTGQIALALGATVAAMGVIVLLVRKNYSQADRFEAGAAVQVARGPVAVDQNPYNWLTDGDHVVGWEVSIGEVKFRFLPEQAEAFTPGAAYAIYYADFGQPRLSFLSAERA</sequence>
<dbReference type="EMBL" id="CAEZYF010000012">
    <property type="protein sequence ID" value="CAB4728781.1"/>
    <property type="molecule type" value="Genomic_DNA"/>
</dbReference>
<evidence type="ECO:0000313" key="6">
    <source>
        <dbReference type="EMBL" id="CAB4920536.1"/>
    </source>
</evidence>
<keyword evidence="1" id="KW-1133">Transmembrane helix</keyword>
<protein>
    <submittedName>
        <fullName evidence="2">Unannotated protein</fullName>
    </submittedName>
</protein>
<evidence type="ECO:0000313" key="4">
    <source>
        <dbReference type="EMBL" id="CAB4812144.1"/>
    </source>
</evidence>
<evidence type="ECO:0000313" key="7">
    <source>
        <dbReference type="EMBL" id="CAB5008868.1"/>
    </source>
</evidence>